<evidence type="ECO:0000256" key="1">
    <source>
        <dbReference type="ARBA" id="ARBA00004651"/>
    </source>
</evidence>
<name>A0A0P4R785_9ACTN</name>
<dbReference type="AlphaFoldDB" id="A0A0P4R785"/>
<comment type="caution">
    <text evidence="7">Lacks conserved residue(s) required for the propagation of feature annotation.</text>
</comment>
<feature type="transmembrane region" description="Helical" evidence="7">
    <location>
        <begin position="56"/>
        <end position="74"/>
    </location>
</feature>
<dbReference type="PANTHER" id="PTHR30353:SF0">
    <property type="entry name" value="TRANSMEMBRANE PROTEIN"/>
    <property type="match status" value="1"/>
</dbReference>
<dbReference type="RefSeq" id="WP_042154993.1">
    <property type="nucleotide sequence ID" value="NZ_BBNO01000004.1"/>
</dbReference>
<dbReference type="Proteomes" id="UP000048965">
    <property type="component" value="Unassembled WGS sequence"/>
</dbReference>
<evidence type="ECO:0000256" key="7">
    <source>
        <dbReference type="RuleBase" id="RU367016"/>
    </source>
</evidence>
<evidence type="ECO:0000256" key="2">
    <source>
        <dbReference type="ARBA" id="ARBA00010792"/>
    </source>
</evidence>
<dbReference type="PANTHER" id="PTHR30353">
    <property type="entry name" value="INNER MEMBRANE PROTEIN DEDA-RELATED"/>
    <property type="match status" value="1"/>
</dbReference>
<evidence type="ECO:0000256" key="5">
    <source>
        <dbReference type="ARBA" id="ARBA00022989"/>
    </source>
</evidence>
<evidence type="ECO:0000259" key="8">
    <source>
        <dbReference type="Pfam" id="PF09335"/>
    </source>
</evidence>
<evidence type="ECO:0000256" key="3">
    <source>
        <dbReference type="ARBA" id="ARBA00022475"/>
    </source>
</evidence>
<dbReference type="EMBL" id="BBNO01000004">
    <property type="protein sequence ID" value="GAO09053.1"/>
    <property type="molecule type" value="Genomic_DNA"/>
</dbReference>
<organism evidence="9 10">
    <name type="scientific">Streptomyces lydicamycinicus</name>
    <dbReference type="NCBI Taxonomy" id="1546107"/>
    <lineage>
        <taxon>Bacteria</taxon>
        <taxon>Bacillati</taxon>
        <taxon>Actinomycetota</taxon>
        <taxon>Actinomycetes</taxon>
        <taxon>Kitasatosporales</taxon>
        <taxon>Streptomycetaceae</taxon>
        <taxon>Streptomyces</taxon>
    </lineage>
</organism>
<accession>A0A0P4R785</accession>
<evidence type="ECO:0000313" key="10">
    <source>
        <dbReference type="Proteomes" id="UP000048965"/>
    </source>
</evidence>
<evidence type="ECO:0000256" key="6">
    <source>
        <dbReference type="ARBA" id="ARBA00023136"/>
    </source>
</evidence>
<sequence>MNTLTGLLGQIPPAVGYTVLATAIIAESVLLVGAVVPTLALMLTAGALARAGSMNLFWVIACAAGAVMIGDALGHRTGHLLGRRLRTGKLGRRIPASAWQRAETLMNKRAGQTLLLFRFVPVMRTLAPHMAGVAGLPYRHIAPYSALASVAWASVESGAGYTAAFSLQHVSAIGGP</sequence>
<comment type="caution">
    <text evidence="9">The sequence shown here is derived from an EMBL/GenBank/DDBJ whole genome shotgun (WGS) entry which is preliminary data.</text>
</comment>
<comment type="similarity">
    <text evidence="2 7">Belongs to the DedA family.</text>
</comment>
<dbReference type="GO" id="GO:0005886">
    <property type="term" value="C:plasma membrane"/>
    <property type="evidence" value="ECO:0007669"/>
    <property type="project" value="UniProtKB-SubCell"/>
</dbReference>
<reference evidence="10" key="1">
    <citation type="submission" date="2014-09" db="EMBL/GenBank/DDBJ databases">
        <title>Whole genome shotgun sequence of Streptomyces sp. NBRC 110027.</title>
        <authorList>
            <person name="Komaki H."/>
            <person name="Ichikawa N."/>
            <person name="Katano-Makiyama Y."/>
            <person name="Hosoyama A."/>
            <person name="Hashimoto M."/>
            <person name="Uohara A."/>
            <person name="Kitahashi Y."/>
            <person name="Ohji S."/>
            <person name="Kimura A."/>
            <person name="Yamazoe A."/>
            <person name="Igarashi Y."/>
            <person name="Fujita N."/>
        </authorList>
    </citation>
    <scope>NUCLEOTIDE SEQUENCE [LARGE SCALE GENOMIC DNA]</scope>
    <source>
        <strain evidence="10">NBRC 110027</strain>
    </source>
</reference>
<keyword evidence="10" id="KW-1185">Reference proteome</keyword>
<keyword evidence="3 7" id="KW-1003">Cell membrane</keyword>
<evidence type="ECO:0000313" key="9">
    <source>
        <dbReference type="EMBL" id="GAO09053.1"/>
    </source>
</evidence>
<proteinExistence type="inferred from homology"/>
<reference evidence="9 10" key="2">
    <citation type="journal article" date="2015" name="Stand. Genomic Sci.">
        <title>Draft genome sequence of marine-derived Streptomyces sp. TP-A0598, a producer of anti-MRSA antibiotic lydicamycins.</title>
        <authorList>
            <person name="Komaki H."/>
            <person name="Ichikawa N."/>
            <person name="Hosoyama A."/>
            <person name="Fujita N."/>
            <person name="Igarashi Y."/>
        </authorList>
    </citation>
    <scope>NUCLEOTIDE SEQUENCE [LARGE SCALE GENOMIC DNA]</scope>
    <source>
        <strain evidence="9 10">NBRC 110027</strain>
    </source>
</reference>
<dbReference type="OrthoDB" id="9813426at2"/>
<dbReference type="InterPro" id="IPR032816">
    <property type="entry name" value="VTT_dom"/>
</dbReference>
<protein>
    <recommendedName>
        <fullName evidence="8">VTT domain-containing protein</fullName>
    </recommendedName>
</protein>
<feature type="domain" description="VTT" evidence="8">
    <location>
        <begin position="36"/>
        <end position="161"/>
    </location>
</feature>
<gene>
    <name evidence="9" type="ORF">TPA0598_04_06890</name>
</gene>
<feature type="transmembrane region" description="Helical" evidence="7">
    <location>
        <begin position="14"/>
        <end position="36"/>
    </location>
</feature>
<keyword evidence="4 7" id="KW-0812">Transmembrane</keyword>
<keyword evidence="6 7" id="KW-0472">Membrane</keyword>
<keyword evidence="5 7" id="KW-1133">Transmembrane helix</keyword>
<comment type="subcellular location">
    <subcellularLocation>
        <location evidence="1 7">Cell membrane</location>
        <topology evidence="1 7">Multi-pass membrane protein</topology>
    </subcellularLocation>
</comment>
<evidence type="ECO:0000256" key="4">
    <source>
        <dbReference type="ARBA" id="ARBA00022692"/>
    </source>
</evidence>
<dbReference type="InterPro" id="IPR032818">
    <property type="entry name" value="DedA-like"/>
</dbReference>
<dbReference type="Pfam" id="PF09335">
    <property type="entry name" value="VTT_dom"/>
    <property type="match status" value="1"/>
</dbReference>